<sequence>MATVLKANPREDLRGSATRKIRKQGLVPAILYGNKIDSQPVSVESVDFLKTVRSAGKNGLFSLEVAGKKSHQVMIHDMQIDPLKNEYTHIDFFEVDMTSEIDASVPVRLEGECPGEKEGGMVSHLMYEITVRCLPSDIPEEITVDVSNLNIGDSIQVADIRSVVSVTITSQDDETIVTVQPQAAEQENGQAGDEEVSGTEEAAEATEEKPAEE</sequence>
<keyword evidence="4 5" id="KW-0687">Ribonucleoprotein</keyword>
<protein>
    <recommendedName>
        <fullName evidence="5">Large ribosomal subunit protein bL25</fullName>
    </recommendedName>
    <alternativeName>
        <fullName evidence="5">General stress protein CTC</fullName>
    </alternativeName>
</protein>
<dbReference type="RefSeq" id="WP_273846750.1">
    <property type="nucleotide sequence ID" value="NZ_JAQQWT010000019.1"/>
</dbReference>
<comment type="subunit">
    <text evidence="5">Part of the 50S ribosomal subunit; part of the 5S rRNA/L5/L18/L25 subcomplex. Contacts the 5S rRNA. Binds to the 5S rRNA independently of L5 and L18.</text>
</comment>
<dbReference type="PANTHER" id="PTHR33284">
    <property type="entry name" value="RIBOSOMAL PROTEIN L25/GLN-TRNA SYNTHETASE, ANTI-CODON-BINDING DOMAIN-CONTAINING PROTEIN"/>
    <property type="match status" value="1"/>
</dbReference>
<evidence type="ECO:0000259" key="8">
    <source>
        <dbReference type="Pfam" id="PF14693"/>
    </source>
</evidence>
<evidence type="ECO:0000313" key="9">
    <source>
        <dbReference type="EMBL" id="MFC0559586.1"/>
    </source>
</evidence>
<accession>A0ABV6NFT5</accession>
<reference evidence="9 10" key="1">
    <citation type="submission" date="2024-09" db="EMBL/GenBank/DDBJ databases">
        <authorList>
            <person name="Sun Q."/>
            <person name="Mori K."/>
        </authorList>
    </citation>
    <scope>NUCLEOTIDE SEQUENCE [LARGE SCALE GENOMIC DNA]</scope>
    <source>
        <strain evidence="9 10">NCAIM B.02301</strain>
    </source>
</reference>
<evidence type="ECO:0000256" key="2">
    <source>
        <dbReference type="ARBA" id="ARBA00022884"/>
    </source>
</evidence>
<gene>
    <name evidence="5" type="primary">rplY</name>
    <name evidence="5" type="synonym">ctc</name>
    <name evidence="9" type="ORF">ACFFH4_11065</name>
</gene>
<evidence type="ECO:0000256" key="4">
    <source>
        <dbReference type="ARBA" id="ARBA00023274"/>
    </source>
</evidence>
<keyword evidence="10" id="KW-1185">Reference proteome</keyword>
<dbReference type="CDD" id="cd00495">
    <property type="entry name" value="Ribosomal_L25_TL5_CTC"/>
    <property type="match status" value="1"/>
</dbReference>
<dbReference type="Pfam" id="PF01386">
    <property type="entry name" value="Ribosomal_L25p"/>
    <property type="match status" value="1"/>
</dbReference>
<comment type="function">
    <text evidence="5">This is one of the proteins that binds to the 5S RNA in the ribosome where it forms part of the central protuberance.</text>
</comment>
<dbReference type="InterPro" id="IPR037121">
    <property type="entry name" value="Ribosomal_bL25_C"/>
</dbReference>
<dbReference type="InterPro" id="IPR001021">
    <property type="entry name" value="Ribosomal_bL25_long"/>
</dbReference>
<feature type="compositionally biased region" description="Polar residues" evidence="6">
    <location>
        <begin position="180"/>
        <end position="189"/>
    </location>
</feature>
<dbReference type="InterPro" id="IPR020056">
    <property type="entry name" value="Rbsml_bL25/Gln-tRNA_synth_N"/>
</dbReference>
<dbReference type="GO" id="GO:0005840">
    <property type="term" value="C:ribosome"/>
    <property type="evidence" value="ECO:0007669"/>
    <property type="project" value="UniProtKB-KW"/>
</dbReference>
<feature type="region of interest" description="Disordered" evidence="6">
    <location>
        <begin position="180"/>
        <end position="213"/>
    </location>
</feature>
<dbReference type="Gene3D" id="2.40.240.10">
    <property type="entry name" value="Ribosomal Protein L25, Chain P"/>
    <property type="match status" value="1"/>
</dbReference>
<dbReference type="PANTHER" id="PTHR33284:SF1">
    <property type="entry name" value="RIBOSOMAL PROTEIN L25_GLN-TRNA SYNTHETASE, ANTI-CODON-BINDING DOMAIN-CONTAINING PROTEIN"/>
    <property type="match status" value="1"/>
</dbReference>
<evidence type="ECO:0000259" key="7">
    <source>
        <dbReference type="Pfam" id="PF01386"/>
    </source>
</evidence>
<evidence type="ECO:0000256" key="5">
    <source>
        <dbReference type="HAMAP-Rule" id="MF_01334"/>
    </source>
</evidence>
<dbReference type="EMBL" id="JBHLTR010000014">
    <property type="protein sequence ID" value="MFC0559586.1"/>
    <property type="molecule type" value="Genomic_DNA"/>
</dbReference>
<feature type="compositionally biased region" description="Acidic residues" evidence="6">
    <location>
        <begin position="192"/>
        <end position="205"/>
    </location>
</feature>
<keyword evidence="1 5" id="KW-0699">rRNA-binding</keyword>
<dbReference type="InterPro" id="IPR011035">
    <property type="entry name" value="Ribosomal_bL25/Gln-tRNA_synth"/>
</dbReference>
<organism evidence="9 10">
    <name type="scientific">Halalkalibacter alkalisediminis</name>
    <dbReference type="NCBI Taxonomy" id="935616"/>
    <lineage>
        <taxon>Bacteria</taxon>
        <taxon>Bacillati</taxon>
        <taxon>Bacillota</taxon>
        <taxon>Bacilli</taxon>
        <taxon>Bacillales</taxon>
        <taxon>Bacillaceae</taxon>
        <taxon>Halalkalibacter</taxon>
    </lineage>
</organism>
<keyword evidence="3 5" id="KW-0689">Ribosomal protein</keyword>
<dbReference type="Proteomes" id="UP001589833">
    <property type="component" value="Unassembled WGS sequence"/>
</dbReference>
<evidence type="ECO:0000313" key="10">
    <source>
        <dbReference type="Proteomes" id="UP001589833"/>
    </source>
</evidence>
<evidence type="ECO:0000256" key="1">
    <source>
        <dbReference type="ARBA" id="ARBA00022730"/>
    </source>
</evidence>
<dbReference type="NCBIfam" id="TIGR00731">
    <property type="entry name" value="bL25_bact_ctc"/>
    <property type="match status" value="1"/>
</dbReference>
<name>A0ABV6NFT5_9BACI</name>
<keyword evidence="2 5" id="KW-0694">RNA-binding</keyword>
<feature type="domain" description="Large ribosomal subunit protein bL25 L25" evidence="7">
    <location>
        <begin position="5"/>
        <end position="92"/>
    </location>
</feature>
<dbReference type="Pfam" id="PF14693">
    <property type="entry name" value="Ribosomal_TL5_C"/>
    <property type="match status" value="1"/>
</dbReference>
<evidence type="ECO:0000256" key="3">
    <source>
        <dbReference type="ARBA" id="ARBA00022980"/>
    </source>
</evidence>
<dbReference type="SUPFAM" id="SSF50715">
    <property type="entry name" value="Ribosomal protein L25-like"/>
    <property type="match status" value="1"/>
</dbReference>
<comment type="similarity">
    <text evidence="5">Belongs to the bacterial ribosomal protein bL25 family. CTC subfamily.</text>
</comment>
<proteinExistence type="inferred from homology"/>
<evidence type="ECO:0000256" key="6">
    <source>
        <dbReference type="SAM" id="MobiDB-lite"/>
    </source>
</evidence>
<dbReference type="NCBIfam" id="NF004133">
    <property type="entry name" value="PRK05618.2-4"/>
    <property type="match status" value="1"/>
</dbReference>
<dbReference type="InterPro" id="IPR020930">
    <property type="entry name" value="Ribosomal_uL5_bac-type"/>
</dbReference>
<dbReference type="InterPro" id="IPR020057">
    <property type="entry name" value="Ribosomal_bL25_b-dom"/>
</dbReference>
<dbReference type="HAMAP" id="MF_01334">
    <property type="entry name" value="Ribosomal_bL25_CTC"/>
    <property type="match status" value="1"/>
</dbReference>
<feature type="domain" description="Large ribosomal subunit protein bL25 beta" evidence="8">
    <location>
        <begin position="101"/>
        <end position="181"/>
    </location>
</feature>
<dbReference type="InterPro" id="IPR029751">
    <property type="entry name" value="Ribosomal_L25_dom"/>
</dbReference>
<dbReference type="Gene3D" id="2.170.120.20">
    <property type="entry name" value="Ribosomal protein L25, beta domain"/>
    <property type="match status" value="1"/>
</dbReference>
<comment type="caution">
    <text evidence="9">The sequence shown here is derived from an EMBL/GenBank/DDBJ whole genome shotgun (WGS) entry which is preliminary data.</text>
</comment>